<evidence type="ECO:0000313" key="2">
    <source>
        <dbReference type="Proteomes" id="UP000053937"/>
    </source>
</evidence>
<evidence type="ECO:0000313" key="1">
    <source>
        <dbReference type="EMBL" id="KUL31199.1"/>
    </source>
</evidence>
<reference evidence="1 2" key="1">
    <citation type="submission" date="2015-10" db="EMBL/GenBank/DDBJ databases">
        <title>Draft Genome Sequence of Chlorobium limicola strain Frasassi Growing under Artificial Lighting in the Frasassi Cave System.</title>
        <authorList>
            <person name="Mansor M."/>
            <person name="Macalady J."/>
        </authorList>
    </citation>
    <scope>NUCLEOTIDE SEQUENCE [LARGE SCALE GENOMIC DNA]</scope>
    <source>
        <strain evidence="1 2">Frasassi</strain>
    </source>
</reference>
<evidence type="ECO:0008006" key="3">
    <source>
        <dbReference type="Google" id="ProtNLM"/>
    </source>
</evidence>
<dbReference type="AlphaFoldDB" id="A0A101JQG8"/>
<gene>
    <name evidence="1" type="ORF">ASB62_03280</name>
</gene>
<sequence length="125" mass="14276">MSIQYTTRTEGNILFVRASGFDENLEDVENYAQGVINATLQHGTTLVLCDETALDYRLCTVDTYEVGKFLASRVPRVFKIAIVCNPTFNADARFYETVVVNRGLNLRMFSDIEKARSWLTETERH</sequence>
<organism evidence="1 2">
    <name type="scientific">Chlorobium limicola</name>
    <dbReference type="NCBI Taxonomy" id="1092"/>
    <lineage>
        <taxon>Bacteria</taxon>
        <taxon>Pseudomonadati</taxon>
        <taxon>Chlorobiota</taxon>
        <taxon>Chlorobiia</taxon>
        <taxon>Chlorobiales</taxon>
        <taxon>Chlorobiaceae</taxon>
        <taxon>Chlorobium/Pelodictyon group</taxon>
        <taxon>Chlorobium</taxon>
    </lineage>
</organism>
<dbReference type="SUPFAM" id="SSF52091">
    <property type="entry name" value="SpoIIaa-like"/>
    <property type="match status" value="1"/>
</dbReference>
<comment type="caution">
    <text evidence="1">The sequence shown here is derived from an EMBL/GenBank/DDBJ whole genome shotgun (WGS) entry which is preliminary data.</text>
</comment>
<dbReference type="EMBL" id="LMBR01000069">
    <property type="protein sequence ID" value="KUL31199.1"/>
    <property type="molecule type" value="Genomic_DNA"/>
</dbReference>
<dbReference type="OrthoDB" id="595024at2"/>
<proteinExistence type="predicted"/>
<dbReference type="Proteomes" id="UP000053937">
    <property type="component" value="Unassembled WGS sequence"/>
</dbReference>
<dbReference type="InterPro" id="IPR036513">
    <property type="entry name" value="STAS_dom_sf"/>
</dbReference>
<keyword evidence="2" id="KW-1185">Reference proteome</keyword>
<name>A0A101JQG8_CHLLI</name>
<accession>A0A101JQG8</accession>
<protein>
    <recommendedName>
        <fullName evidence="3">STAS/SEC14 domain-containing protein</fullName>
    </recommendedName>
</protein>